<dbReference type="EMBL" id="GGFM01012308">
    <property type="protein sequence ID" value="MBW33059.1"/>
    <property type="molecule type" value="Transcribed_RNA"/>
</dbReference>
<evidence type="ECO:0000313" key="1">
    <source>
        <dbReference type="EMBL" id="MBW33059.1"/>
    </source>
</evidence>
<protein>
    <submittedName>
        <fullName evidence="1">Putative secreted peptide</fullName>
    </submittedName>
</protein>
<sequence>MHFPPDSASQHCWRGGTVTVLLINILLACPMEVGYRLVTLVHPCWCLVTRSNIKSGCRERLLLRHFGSPGILPSPVLRSC</sequence>
<name>A0A2M3ZX29_9DIPT</name>
<organism evidence="1">
    <name type="scientific">Anopheles braziliensis</name>
    <dbReference type="NCBI Taxonomy" id="58242"/>
    <lineage>
        <taxon>Eukaryota</taxon>
        <taxon>Metazoa</taxon>
        <taxon>Ecdysozoa</taxon>
        <taxon>Arthropoda</taxon>
        <taxon>Hexapoda</taxon>
        <taxon>Insecta</taxon>
        <taxon>Pterygota</taxon>
        <taxon>Neoptera</taxon>
        <taxon>Endopterygota</taxon>
        <taxon>Diptera</taxon>
        <taxon>Nematocera</taxon>
        <taxon>Culicoidea</taxon>
        <taxon>Culicidae</taxon>
        <taxon>Anophelinae</taxon>
        <taxon>Anopheles</taxon>
    </lineage>
</organism>
<reference evidence="1" key="1">
    <citation type="submission" date="2018-01" db="EMBL/GenBank/DDBJ databases">
        <title>An insight into the sialome of Amazonian anophelines.</title>
        <authorList>
            <person name="Ribeiro J.M."/>
            <person name="Scarpassa V."/>
            <person name="Calvo E."/>
        </authorList>
    </citation>
    <scope>NUCLEOTIDE SEQUENCE</scope>
    <source>
        <tissue evidence="1">Salivary glands</tissue>
    </source>
</reference>
<accession>A0A2M3ZX29</accession>
<proteinExistence type="predicted"/>
<dbReference type="AlphaFoldDB" id="A0A2M3ZX29"/>